<evidence type="ECO:0000313" key="3">
    <source>
        <dbReference type="Proteomes" id="UP000199199"/>
    </source>
</evidence>
<feature type="compositionally biased region" description="Acidic residues" evidence="1">
    <location>
        <begin position="55"/>
        <end position="64"/>
    </location>
</feature>
<evidence type="ECO:0000313" key="2">
    <source>
        <dbReference type="EMBL" id="SFS65172.1"/>
    </source>
</evidence>
<protein>
    <submittedName>
        <fullName evidence="2">Uncharacterized protein</fullName>
    </submittedName>
</protein>
<evidence type="ECO:0000256" key="1">
    <source>
        <dbReference type="SAM" id="MobiDB-lite"/>
    </source>
</evidence>
<feature type="compositionally biased region" description="Polar residues" evidence="1">
    <location>
        <begin position="1"/>
        <end position="14"/>
    </location>
</feature>
<sequence length="85" mass="9247">MLESVGSSGLTGSSADDAAIPGPEEQYHTEKREDHSTGSDGRLHARQKRNGCVPTEDERDDGESPQDHQPGPDQREANLTFMVRA</sequence>
<proteinExistence type="predicted"/>
<name>A0A1I6RKG2_9EURY</name>
<organism evidence="2 3">
    <name type="scientific">Halostagnicola kamekurae</name>
    <dbReference type="NCBI Taxonomy" id="619731"/>
    <lineage>
        <taxon>Archaea</taxon>
        <taxon>Methanobacteriati</taxon>
        <taxon>Methanobacteriota</taxon>
        <taxon>Stenosarchaea group</taxon>
        <taxon>Halobacteria</taxon>
        <taxon>Halobacteriales</taxon>
        <taxon>Natrialbaceae</taxon>
        <taxon>Halostagnicola</taxon>
    </lineage>
</organism>
<dbReference type="AlphaFoldDB" id="A0A1I6RKG2"/>
<feature type="region of interest" description="Disordered" evidence="1">
    <location>
        <begin position="1"/>
        <end position="85"/>
    </location>
</feature>
<reference evidence="3" key="1">
    <citation type="submission" date="2016-10" db="EMBL/GenBank/DDBJ databases">
        <authorList>
            <person name="Varghese N."/>
            <person name="Submissions S."/>
        </authorList>
    </citation>
    <scope>NUCLEOTIDE SEQUENCE [LARGE SCALE GENOMIC DNA]</scope>
    <source>
        <strain evidence="3">DSM 22427</strain>
    </source>
</reference>
<accession>A0A1I6RKG2</accession>
<dbReference type="EMBL" id="FOZS01000002">
    <property type="protein sequence ID" value="SFS65172.1"/>
    <property type="molecule type" value="Genomic_DNA"/>
</dbReference>
<dbReference type="Proteomes" id="UP000199199">
    <property type="component" value="Unassembled WGS sequence"/>
</dbReference>
<gene>
    <name evidence="2" type="ORF">SAMN04488556_1857</name>
</gene>
<feature type="compositionally biased region" description="Basic and acidic residues" evidence="1">
    <location>
        <begin position="25"/>
        <end position="43"/>
    </location>
</feature>
<keyword evidence="3" id="KW-1185">Reference proteome</keyword>